<dbReference type="STRING" id="1123510.GCA_000620025_02025"/>
<reference evidence="4 5" key="1">
    <citation type="submission" date="2018-09" db="EMBL/GenBank/DDBJ databases">
        <title>Zymobacter palmae IAM14233 (=T109) whole genome analysis.</title>
        <authorList>
            <person name="Yanase H."/>
        </authorList>
    </citation>
    <scope>NUCLEOTIDE SEQUENCE [LARGE SCALE GENOMIC DNA]</scope>
    <source>
        <strain evidence="4 5">IAM14233</strain>
    </source>
</reference>
<accession>A0A348HCY1</accession>
<name>A0A348HCY1_9GAMM</name>
<dbReference type="Proteomes" id="UP000267342">
    <property type="component" value="Chromosome"/>
</dbReference>
<proteinExistence type="predicted"/>
<dbReference type="InterPro" id="IPR027385">
    <property type="entry name" value="Beta-barrel_OMP"/>
</dbReference>
<gene>
    <name evidence="4" type="ORF">ZBT109_0707</name>
</gene>
<dbReference type="SUPFAM" id="SSF56925">
    <property type="entry name" value="OMPA-like"/>
    <property type="match status" value="1"/>
</dbReference>
<feature type="chain" id="PRO_5016583333" evidence="2">
    <location>
        <begin position="22"/>
        <end position="221"/>
    </location>
</feature>
<evidence type="ECO:0000256" key="1">
    <source>
        <dbReference type="ARBA" id="ARBA00022729"/>
    </source>
</evidence>
<dbReference type="EMBL" id="AP018933">
    <property type="protein sequence ID" value="BBG29483.1"/>
    <property type="molecule type" value="Genomic_DNA"/>
</dbReference>
<keyword evidence="1 2" id="KW-0732">Signal</keyword>
<evidence type="ECO:0000313" key="5">
    <source>
        <dbReference type="Proteomes" id="UP000267342"/>
    </source>
</evidence>
<sequence length="221" mass="24174">MKRLVSALALAGLVATGSAVAKPGDVYLFGHYTHSNFNGLNSLYESENEDYSGTESFKQEHNRYGFGAGYVLDDTWSFELGYKDLGRFKSSYNDESSTFSETGGLKISSQALVLRSIATLPITQKFKLEGSVGLAMTRSKLTSSDNDSLGGYTEYDERRTTLAPTLGLGASYAFTDNLALFGRYEYIHNAISSKLLADEDGDDDYGTIHASTLDLGVRYTF</sequence>
<dbReference type="OrthoDB" id="9805832at2"/>
<organism evidence="4 5">
    <name type="scientific">Zymobacter palmae</name>
    <dbReference type="NCBI Taxonomy" id="33074"/>
    <lineage>
        <taxon>Bacteria</taxon>
        <taxon>Pseudomonadati</taxon>
        <taxon>Pseudomonadota</taxon>
        <taxon>Gammaproteobacteria</taxon>
        <taxon>Oceanospirillales</taxon>
        <taxon>Halomonadaceae</taxon>
        <taxon>Zymobacter group</taxon>
        <taxon>Zymobacter</taxon>
    </lineage>
</organism>
<evidence type="ECO:0000256" key="2">
    <source>
        <dbReference type="SAM" id="SignalP"/>
    </source>
</evidence>
<dbReference type="KEGG" id="zpl:ZBT109_0707"/>
<feature type="domain" description="Outer membrane protein beta-barrel" evidence="3">
    <location>
        <begin position="7"/>
        <end position="221"/>
    </location>
</feature>
<dbReference type="RefSeq" id="WP_027705129.1">
    <property type="nucleotide sequence ID" value="NZ_AP018933.1"/>
</dbReference>
<dbReference type="AlphaFoldDB" id="A0A348HCY1"/>
<feature type="signal peptide" evidence="2">
    <location>
        <begin position="1"/>
        <end position="21"/>
    </location>
</feature>
<keyword evidence="5" id="KW-1185">Reference proteome</keyword>
<dbReference type="Gene3D" id="2.40.160.20">
    <property type="match status" value="1"/>
</dbReference>
<protein>
    <submittedName>
        <fullName evidence="4">Outer membrane protein</fullName>
    </submittedName>
</protein>
<dbReference type="Pfam" id="PF13505">
    <property type="entry name" value="OMP_b-brl"/>
    <property type="match status" value="1"/>
</dbReference>
<evidence type="ECO:0000259" key="3">
    <source>
        <dbReference type="Pfam" id="PF13505"/>
    </source>
</evidence>
<evidence type="ECO:0000313" key="4">
    <source>
        <dbReference type="EMBL" id="BBG29483.1"/>
    </source>
</evidence>
<dbReference type="InterPro" id="IPR011250">
    <property type="entry name" value="OMP/PagP_B-barrel"/>
</dbReference>